<dbReference type="Pfam" id="PF13302">
    <property type="entry name" value="Acetyltransf_3"/>
    <property type="match status" value="1"/>
</dbReference>
<dbReference type="GO" id="GO:0016747">
    <property type="term" value="F:acyltransferase activity, transferring groups other than amino-acyl groups"/>
    <property type="evidence" value="ECO:0007669"/>
    <property type="project" value="InterPro"/>
</dbReference>
<accession>A0A5C3M6S1</accession>
<evidence type="ECO:0000259" key="1">
    <source>
        <dbReference type="PROSITE" id="PS51186"/>
    </source>
</evidence>
<gene>
    <name evidence="2" type="ORF">BDQ12DRAFT_679661</name>
</gene>
<dbReference type="OrthoDB" id="630895at2759"/>
<dbReference type="PROSITE" id="PS51186">
    <property type="entry name" value="GNAT"/>
    <property type="match status" value="1"/>
</dbReference>
<proteinExistence type="predicted"/>
<name>A0A5C3M6S1_9AGAR</name>
<evidence type="ECO:0000313" key="2">
    <source>
        <dbReference type="EMBL" id="TFK40557.1"/>
    </source>
</evidence>
<keyword evidence="2" id="KW-0012">Acyltransferase</keyword>
<dbReference type="SUPFAM" id="SSF55729">
    <property type="entry name" value="Acyl-CoA N-acyltransferases (Nat)"/>
    <property type="match status" value="1"/>
</dbReference>
<dbReference type="Gene3D" id="3.40.630.30">
    <property type="match status" value="1"/>
</dbReference>
<dbReference type="InterPro" id="IPR000182">
    <property type="entry name" value="GNAT_dom"/>
</dbReference>
<feature type="domain" description="N-acetyltransferase" evidence="1">
    <location>
        <begin position="80"/>
        <end position="204"/>
    </location>
</feature>
<dbReference type="InterPro" id="IPR051531">
    <property type="entry name" value="N-acetyltransferase"/>
</dbReference>
<evidence type="ECO:0000313" key="3">
    <source>
        <dbReference type="Proteomes" id="UP000308652"/>
    </source>
</evidence>
<dbReference type="AlphaFoldDB" id="A0A5C3M6S1"/>
<reference evidence="2 3" key="1">
    <citation type="journal article" date="2019" name="Nat. Ecol. Evol.">
        <title>Megaphylogeny resolves global patterns of mushroom evolution.</title>
        <authorList>
            <person name="Varga T."/>
            <person name="Krizsan K."/>
            <person name="Foldi C."/>
            <person name="Dima B."/>
            <person name="Sanchez-Garcia M."/>
            <person name="Sanchez-Ramirez S."/>
            <person name="Szollosi G.J."/>
            <person name="Szarkandi J.G."/>
            <person name="Papp V."/>
            <person name="Albert L."/>
            <person name="Andreopoulos W."/>
            <person name="Angelini C."/>
            <person name="Antonin V."/>
            <person name="Barry K.W."/>
            <person name="Bougher N.L."/>
            <person name="Buchanan P."/>
            <person name="Buyck B."/>
            <person name="Bense V."/>
            <person name="Catcheside P."/>
            <person name="Chovatia M."/>
            <person name="Cooper J."/>
            <person name="Damon W."/>
            <person name="Desjardin D."/>
            <person name="Finy P."/>
            <person name="Geml J."/>
            <person name="Haridas S."/>
            <person name="Hughes K."/>
            <person name="Justo A."/>
            <person name="Karasinski D."/>
            <person name="Kautmanova I."/>
            <person name="Kiss B."/>
            <person name="Kocsube S."/>
            <person name="Kotiranta H."/>
            <person name="LaButti K.M."/>
            <person name="Lechner B.E."/>
            <person name="Liimatainen K."/>
            <person name="Lipzen A."/>
            <person name="Lukacs Z."/>
            <person name="Mihaltcheva S."/>
            <person name="Morgado L.N."/>
            <person name="Niskanen T."/>
            <person name="Noordeloos M.E."/>
            <person name="Ohm R.A."/>
            <person name="Ortiz-Santana B."/>
            <person name="Ovrebo C."/>
            <person name="Racz N."/>
            <person name="Riley R."/>
            <person name="Savchenko A."/>
            <person name="Shiryaev A."/>
            <person name="Soop K."/>
            <person name="Spirin V."/>
            <person name="Szebenyi C."/>
            <person name="Tomsovsky M."/>
            <person name="Tulloss R.E."/>
            <person name="Uehling J."/>
            <person name="Grigoriev I.V."/>
            <person name="Vagvolgyi C."/>
            <person name="Papp T."/>
            <person name="Martin F.M."/>
            <person name="Miettinen O."/>
            <person name="Hibbett D.S."/>
            <person name="Nagy L.G."/>
        </authorList>
    </citation>
    <scope>NUCLEOTIDE SEQUENCE [LARGE SCALE GENOMIC DNA]</scope>
    <source>
        <strain evidence="2 3">CBS 166.37</strain>
    </source>
</reference>
<dbReference type="Proteomes" id="UP000308652">
    <property type="component" value="Unassembled WGS sequence"/>
</dbReference>
<dbReference type="InterPro" id="IPR016181">
    <property type="entry name" value="Acyl_CoA_acyltransferase"/>
</dbReference>
<organism evidence="2 3">
    <name type="scientific">Crucibulum laeve</name>
    <dbReference type="NCBI Taxonomy" id="68775"/>
    <lineage>
        <taxon>Eukaryota</taxon>
        <taxon>Fungi</taxon>
        <taxon>Dikarya</taxon>
        <taxon>Basidiomycota</taxon>
        <taxon>Agaricomycotina</taxon>
        <taxon>Agaricomycetes</taxon>
        <taxon>Agaricomycetidae</taxon>
        <taxon>Agaricales</taxon>
        <taxon>Agaricineae</taxon>
        <taxon>Nidulariaceae</taxon>
        <taxon>Crucibulum</taxon>
    </lineage>
</organism>
<protein>
    <submittedName>
        <fullName evidence="2">Acyl-CoA N-acyltransferase</fullName>
    </submittedName>
</protein>
<dbReference type="EMBL" id="ML213596">
    <property type="protein sequence ID" value="TFK40557.1"/>
    <property type="molecule type" value="Genomic_DNA"/>
</dbReference>
<dbReference type="PANTHER" id="PTHR43792">
    <property type="entry name" value="GNAT FAMILY, PUTATIVE (AFU_ORTHOLOGUE AFUA_3G00765)-RELATED-RELATED"/>
    <property type="match status" value="1"/>
</dbReference>
<dbReference type="PANTHER" id="PTHR43792:SF16">
    <property type="entry name" value="N-ACETYLTRANSFERASE DOMAIN-CONTAINING PROTEIN"/>
    <property type="match status" value="1"/>
</dbReference>
<sequence>MLDTVPYSCVYLYLISSCISCPTTNSLPPSPIPLNPPQPQVYPTSNAMFTTPRLTLRAFRDGDDENMLSITNNASAAPFITVDYVVPRGPKQKQVIAEMAANSMMFCIIEERLPEDSTNPGTQQNITAASPKFIGAVAFMNKPDARNRRGEFGISMLPEFWGKGYGEEASRFMIGYGFRQLGLHRVSLGVFEWNTRAVELYKRL</sequence>
<keyword evidence="3" id="KW-1185">Reference proteome</keyword>
<keyword evidence="2" id="KW-0808">Transferase</keyword>